<dbReference type="InterPro" id="IPR005467">
    <property type="entry name" value="His_kinase_dom"/>
</dbReference>
<dbReference type="GO" id="GO:0016020">
    <property type="term" value="C:membrane"/>
    <property type="evidence" value="ECO:0007669"/>
    <property type="project" value="UniProtKB-SubCell"/>
</dbReference>
<keyword evidence="6 11" id="KW-0812">Transmembrane</keyword>
<dbReference type="InterPro" id="IPR003594">
    <property type="entry name" value="HATPase_dom"/>
</dbReference>
<reference evidence="14 15" key="1">
    <citation type="journal article" date="2013" name="Sci. Rep.">
        <title>Extraordinary expansion of a Sorangium cellulosum genome from an alkaline milieu.</title>
        <authorList>
            <person name="Han K."/>
            <person name="Li Z.F."/>
            <person name="Peng R."/>
            <person name="Zhu L.P."/>
            <person name="Zhou T."/>
            <person name="Wang L.G."/>
            <person name="Li S.G."/>
            <person name="Zhang X.B."/>
            <person name="Hu W."/>
            <person name="Wu Z.H."/>
            <person name="Qin N."/>
            <person name="Li Y.Z."/>
        </authorList>
    </citation>
    <scope>NUCLEOTIDE SEQUENCE [LARGE SCALE GENOMIC DNA]</scope>
    <source>
        <strain evidence="14 15">So0157-2</strain>
    </source>
</reference>
<dbReference type="Pfam" id="PF00672">
    <property type="entry name" value="HAMP"/>
    <property type="match status" value="1"/>
</dbReference>
<dbReference type="InterPro" id="IPR003660">
    <property type="entry name" value="HAMP_dom"/>
</dbReference>
<evidence type="ECO:0000256" key="1">
    <source>
        <dbReference type="ARBA" id="ARBA00000085"/>
    </source>
</evidence>
<feature type="domain" description="HAMP" evidence="13">
    <location>
        <begin position="191"/>
        <end position="243"/>
    </location>
</feature>
<gene>
    <name evidence="14" type="ORF">SCE1572_15295</name>
</gene>
<evidence type="ECO:0000256" key="4">
    <source>
        <dbReference type="ARBA" id="ARBA00022553"/>
    </source>
</evidence>
<dbReference type="OrthoDB" id="9813151at2"/>
<dbReference type="AlphaFoldDB" id="S4XRE5"/>
<dbReference type="KEGG" id="scu:SCE1572_15295"/>
<evidence type="ECO:0000256" key="11">
    <source>
        <dbReference type="SAM" id="Phobius"/>
    </source>
</evidence>
<dbReference type="InterPro" id="IPR036097">
    <property type="entry name" value="HisK_dim/P_sf"/>
</dbReference>
<organism evidence="14 15">
    <name type="scientific">Sorangium cellulosum So0157-2</name>
    <dbReference type="NCBI Taxonomy" id="1254432"/>
    <lineage>
        <taxon>Bacteria</taxon>
        <taxon>Pseudomonadati</taxon>
        <taxon>Myxococcota</taxon>
        <taxon>Polyangia</taxon>
        <taxon>Polyangiales</taxon>
        <taxon>Polyangiaceae</taxon>
        <taxon>Sorangium</taxon>
    </lineage>
</organism>
<dbReference type="InterPro" id="IPR036890">
    <property type="entry name" value="HATPase_C_sf"/>
</dbReference>
<dbReference type="InterPro" id="IPR050428">
    <property type="entry name" value="TCS_sensor_his_kinase"/>
</dbReference>
<dbReference type="SMART" id="SM00387">
    <property type="entry name" value="HATPase_c"/>
    <property type="match status" value="1"/>
</dbReference>
<dbReference type="PROSITE" id="PS50885">
    <property type="entry name" value="HAMP"/>
    <property type="match status" value="1"/>
</dbReference>
<feature type="transmembrane region" description="Helical" evidence="11">
    <location>
        <begin position="38"/>
        <end position="59"/>
    </location>
</feature>
<keyword evidence="7" id="KW-0418">Kinase</keyword>
<evidence type="ECO:0000313" key="15">
    <source>
        <dbReference type="Proteomes" id="UP000014803"/>
    </source>
</evidence>
<dbReference type="CDD" id="cd00082">
    <property type="entry name" value="HisKA"/>
    <property type="match status" value="1"/>
</dbReference>
<dbReference type="EMBL" id="CP003969">
    <property type="protein sequence ID" value="AGP35762.1"/>
    <property type="molecule type" value="Genomic_DNA"/>
</dbReference>
<dbReference type="GO" id="GO:0000155">
    <property type="term" value="F:phosphorelay sensor kinase activity"/>
    <property type="evidence" value="ECO:0007669"/>
    <property type="project" value="InterPro"/>
</dbReference>
<accession>S4XRE5</accession>
<dbReference type="Pfam" id="PF00512">
    <property type="entry name" value="HisKA"/>
    <property type="match status" value="1"/>
</dbReference>
<dbReference type="SUPFAM" id="SSF47384">
    <property type="entry name" value="Homodimeric domain of signal transducing histidine kinase"/>
    <property type="match status" value="1"/>
</dbReference>
<evidence type="ECO:0000256" key="9">
    <source>
        <dbReference type="ARBA" id="ARBA00023012"/>
    </source>
</evidence>
<keyword evidence="8 11" id="KW-1133">Transmembrane helix</keyword>
<evidence type="ECO:0000256" key="5">
    <source>
        <dbReference type="ARBA" id="ARBA00022679"/>
    </source>
</evidence>
<comment type="subcellular location">
    <subcellularLocation>
        <location evidence="2">Membrane</location>
    </subcellularLocation>
</comment>
<dbReference type="SUPFAM" id="SSF55874">
    <property type="entry name" value="ATPase domain of HSP90 chaperone/DNA topoisomerase II/histidine kinase"/>
    <property type="match status" value="1"/>
</dbReference>
<dbReference type="PATRIC" id="fig|1254432.3.peg.3445"/>
<dbReference type="Gene3D" id="1.10.287.130">
    <property type="match status" value="1"/>
</dbReference>
<dbReference type="PANTHER" id="PTHR45436:SF5">
    <property type="entry name" value="SENSOR HISTIDINE KINASE TRCS"/>
    <property type="match status" value="1"/>
</dbReference>
<sequence>MVRLVVTAAAAVSIILLVALFASRLVRARTAGMSIRMQIFIALGGIVGAFAFGLGLLVIDRIEARATLLAEGSARDEAAAFAAVAAMEMEVRGVDLAAVRALDGEGPTAQNIALLDPEGRVLRARGASPGEPGTVFVTAPIEVRGRRVGSVQVVKPTIVVQRMVADFAPPILVISTVLGAAAALSSFLIGRAIATPIEALTEFAVRVSEGEVRAAPPPAQGREVQRLTRAIDSMRRQLEGRPFVETFAADLSHELKNPVAAIRASAEVLSEGALDDPEEAARFVARIREAITRIEALLGELLSLARLEARGVEHAAVVDLVAIAQAAAARARERGSRVELDAPSSAAVRGDELWLSRALDNLLDNARTHGDAAAPIHIAVSRLGGQVAIAIRNRGEIGRHVAGRLFRRFVTTRADRGGTGLGLAIVKAIAEAHSGSAECTHRGPPEVEFKLSLPGA</sequence>
<dbReference type="InterPro" id="IPR003661">
    <property type="entry name" value="HisK_dim/P_dom"/>
</dbReference>
<evidence type="ECO:0000256" key="3">
    <source>
        <dbReference type="ARBA" id="ARBA00012438"/>
    </source>
</evidence>
<dbReference type="Pfam" id="PF02518">
    <property type="entry name" value="HATPase_c"/>
    <property type="match status" value="1"/>
</dbReference>
<evidence type="ECO:0000256" key="8">
    <source>
        <dbReference type="ARBA" id="ARBA00022989"/>
    </source>
</evidence>
<dbReference type="PROSITE" id="PS50109">
    <property type="entry name" value="HIS_KIN"/>
    <property type="match status" value="1"/>
</dbReference>
<proteinExistence type="predicted"/>
<evidence type="ECO:0000259" key="12">
    <source>
        <dbReference type="PROSITE" id="PS50109"/>
    </source>
</evidence>
<keyword evidence="4" id="KW-0597">Phosphoprotein</keyword>
<evidence type="ECO:0000259" key="13">
    <source>
        <dbReference type="PROSITE" id="PS50885"/>
    </source>
</evidence>
<evidence type="ECO:0000256" key="6">
    <source>
        <dbReference type="ARBA" id="ARBA00022692"/>
    </source>
</evidence>
<evidence type="ECO:0000256" key="2">
    <source>
        <dbReference type="ARBA" id="ARBA00004370"/>
    </source>
</evidence>
<dbReference type="InterPro" id="IPR004358">
    <property type="entry name" value="Sig_transdc_His_kin-like_C"/>
</dbReference>
<keyword evidence="9" id="KW-0902">Two-component regulatory system</keyword>
<keyword evidence="5" id="KW-0808">Transferase</keyword>
<dbReference type="eggNOG" id="COG0642">
    <property type="taxonomic scope" value="Bacteria"/>
</dbReference>
<dbReference type="EC" id="2.7.13.3" evidence="3"/>
<dbReference type="SUPFAM" id="SSF158472">
    <property type="entry name" value="HAMP domain-like"/>
    <property type="match status" value="1"/>
</dbReference>
<name>S4XRE5_SORCE</name>
<evidence type="ECO:0000256" key="10">
    <source>
        <dbReference type="ARBA" id="ARBA00023136"/>
    </source>
</evidence>
<dbReference type="Proteomes" id="UP000014803">
    <property type="component" value="Chromosome"/>
</dbReference>
<dbReference type="Gene3D" id="6.10.340.10">
    <property type="match status" value="1"/>
</dbReference>
<dbReference type="SMART" id="SM00388">
    <property type="entry name" value="HisKA"/>
    <property type="match status" value="1"/>
</dbReference>
<comment type="catalytic activity">
    <reaction evidence="1">
        <text>ATP + protein L-histidine = ADP + protein N-phospho-L-histidine.</text>
        <dbReference type="EC" id="2.7.13.3"/>
    </reaction>
</comment>
<feature type="domain" description="Histidine kinase" evidence="12">
    <location>
        <begin position="250"/>
        <end position="456"/>
    </location>
</feature>
<dbReference type="PANTHER" id="PTHR45436">
    <property type="entry name" value="SENSOR HISTIDINE KINASE YKOH"/>
    <property type="match status" value="1"/>
</dbReference>
<evidence type="ECO:0000313" key="14">
    <source>
        <dbReference type="EMBL" id="AGP35762.1"/>
    </source>
</evidence>
<dbReference type="PRINTS" id="PR00344">
    <property type="entry name" value="BCTRLSENSOR"/>
</dbReference>
<protein>
    <recommendedName>
        <fullName evidence="3">histidine kinase</fullName>
        <ecNumber evidence="3">2.7.13.3</ecNumber>
    </recommendedName>
</protein>
<evidence type="ECO:0000256" key="7">
    <source>
        <dbReference type="ARBA" id="ARBA00022777"/>
    </source>
</evidence>
<keyword evidence="10 11" id="KW-0472">Membrane</keyword>
<dbReference type="RefSeq" id="WP_020735018.1">
    <property type="nucleotide sequence ID" value="NC_021658.1"/>
</dbReference>
<dbReference type="STRING" id="1254432.SCE1572_15295"/>
<dbReference type="HOGENOM" id="CLU_000445_89_6_7"/>
<dbReference type="Gene3D" id="3.30.565.10">
    <property type="entry name" value="Histidine kinase-like ATPase, C-terminal domain"/>
    <property type="match status" value="1"/>
</dbReference>